<evidence type="ECO:0000256" key="6">
    <source>
        <dbReference type="PROSITE-ProRule" id="PRU01091"/>
    </source>
</evidence>
<evidence type="ECO:0000256" key="2">
    <source>
        <dbReference type="ARBA" id="ARBA00023012"/>
    </source>
</evidence>
<dbReference type="SMART" id="SM01043">
    <property type="entry name" value="BTAD"/>
    <property type="match status" value="1"/>
</dbReference>
<gene>
    <name evidence="8" type="primary">afsR_2</name>
    <name evidence="8" type="ORF">GCM10010319_35390</name>
</gene>
<keyword evidence="5" id="KW-0804">Transcription</keyword>
<dbReference type="InterPro" id="IPR016032">
    <property type="entry name" value="Sig_transdc_resp-reg_C-effctor"/>
</dbReference>
<dbReference type="SMART" id="SM00862">
    <property type="entry name" value="Trans_reg_C"/>
    <property type="match status" value="1"/>
</dbReference>
<dbReference type="Pfam" id="PF00486">
    <property type="entry name" value="Trans_reg_C"/>
    <property type="match status" value="1"/>
</dbReference>
<feature type="domain" description="OmpR/PhoB-type" evidence="7">
    <location>
        <begin position="3"/>
        <end position="108"/>
    </location>
</feature>
<dbReference type="PANTHER" id="PTHR35807">
    <property type="entry name" value="TRANSCRIPTIONAL REGULATOR REDD-RELATED"/>
    <property type="match status" value="1"/>
</dbReference>
<keyword evidence="3" id="KW-0805">Transcription regulation</keyword>
<dbReference type="InterPro" id="IPR051677">
    <property type="entry name" value="AfsR-DnrI-RedD_regulator"/>
</dbReference>
<evidence type="ECO:0000256" key="4">
    <source>
        <dbReference type="ARBA" id="ARBA00023125"/>
    </source>
</evidence>
<dbReference type="Gene3D" id="1.25.40.10">
    <property type="entry name" value="Tetratricopeptide repeat domain"/>
    <property type="match status" value="2"/>
</dbReference>
<dbReference type="SMART" id="SM00028">
    <property type="entry name" value="TPR"/>
    <property type="match status" value="4"/>
</dbReference>
<dbReference type="SUPFAM" id="SSF52540">
    <property type="entry name" value="P-loop containing nucleoside triphosphate hydrolases"/>
    <property type="match status" value="1"/>
</dbReference>
<dbReference type="EMBL" id="BAAABW010000018">
    <property type="protein sequence ID" value="GAA0355126.1"/>
    <property type="molecule type" value="Genomic_DNA"/>
</dbReference>
<evidence type="ECO:0000313" key="9">
    <source>
        <dbReference type="Proteomes" id="UP001500063"/>
    </source>
</evidence>
<dbReference type="InterPro" id="IPR027417">
    <property type="entry name" value="P-loop_NTPase"/>
</dbReference>
<sequence>MGASGATTGAQFSFQLLGPVRAQLDGRQIELGARQQRAMLTVLLLRGGRTVSSDELIDALWGELAPPQALGTIRTYASRLRNLLEPGRVARTPATVLVSSGGGYALRIPPEQVDAVVFQRRLAEAADAREARDAETAHSRYAAALDLWHGAALAGLPGPYAERQRHRLSEARLVAQEGLFDCALALGRHTEVVPELSSLAAEHPLRERFRALLILALYRCGRQVDALAVHADTRRLLVAELGVEPGPELTELHARVLAADPALAYVPPTGPDPAPAPAEPAGPGRPVAVPFQLPAGIPDFTGREELVQDVRAALTDTSGPAVMIAMLTGIGGVGKTTLAVHAAHAARPDFPDGQLYVDLQGAGPHPADSGSVLSHFLQALDVPEPDIPDGLGQRAALYRSVLADRRVLLLLDNARDAAQIRPLLPGTAGCAVLVTTRSRAITLGGARHFHVDVATAPEALSLLAAIVGAERVAAEPRAAAALVAACGHLPLAVRIVASRLASRPGWTIASLVTRLDDERRRLDELQAGDLTVEATFRLGYGHLADDQARAFRLLALAAAPDLSLSATAALLGCDEFTAEDLAEGLADAGMLESYATGRYRYHDLLRLYARRQAEQTDSGQERHAAVQRLLDHHLATVGNASRTLEPDHALQRHLHPVTLPGVPFADADGARQWLRHEHIPLASVLAQAVPGAPDALRPAGDLLLTWSGLIEGPAHREELRRLSELTADTAQARGEPRVEARARYTLGNLHYLTDVYDAAERELSTALRLAEDSGDTLCRHLAANALGILHLATDRPTRALPLLELARSLCDGLDDKGSEARVLANTARVHLALDQPEQAERAAADAVRLAGATGNGPTIAMTLYQHGFVLRRTGAPALAADRLRDALGHFIAQHQRGWEGLAWARLAECRLDEQRDEDAVSCAEESLRIARDLGKSYCQGLAHAVLGQALPRLGLPERGHDHLREALAVFTRLGVPEAATTRALLAAATTPAT</sequence>
<organism evidence="8 9">
    <name type="scientific">Streptomyces blastmyceticus</name>
    <dbReference type="NCBI Taxonomy" id="68180"/>
    <lineage>
        <taxon>Bacteria</taxon>
        <taxon>Bacillati</taxon>
        <taxon>Actinomycetota</taxon>
        <taxon>Actinomycetes</taxon>
        <taxon>Kitasatosporales</taxon>
        <taxon>Streptomycetaceae</taxon>
        <taxon>Streptomyces</taxon>
    </lineage>
</organism>
<dbReference type="SUPFAM" id="SSF46894">
    <property type="entry name" value="C-terminal effector domain of the bipartite response regulators"/>
    <property type="match status" value="1"/>
</dbReference>
<dbReference type="InterPro" id="IPR011990">
    <property type="entry name" value="TPR-like_helical_dom_sf"/>
</dbReference>
<reference evidence="9" key="1">
    <citation type="journal article" date="2019" name="Int. J. Syst. Evol. Microbiol.">
        <title>The Global Catalogue of Microorganisms (GCM) 10K type strain sequencing project: providing services to taxonomists for standard genome sequencing and annotation.</title>
        <authorList>
            <consortium name="The Broad Institute Genomics Platform"/>
            <consortium name="The Broad Institute Genome Sequencing Center for Infectious Disease"/>
            <person name="Wu L."/>
            <person name="Ma J."/>
        </authorList>
    </citation>
    <scope>NUCLEOTIDE SEQUENCE [LARGE SCALE GENOMIC DNA]</scope>
    <source>
        <strain evidence="9">JCM 4565</strain>
    </source>
</reference>
<dbReference type="PROSITE" id="PS51755">
    <property type="entry name" value="OMPR_PHOB"/>
    <property type="match status" value="1"/>
</dbReference>
<feature type="DNA-binding region" description="OmpR/PhoB-type" evidence="6">
    <location>
        <begin position="3"/>
        <end position="108"/>
    </location>
</feature>
<dbReference type="Gene3D" id="3.40.50.300">
    <property type="entry name" value="P-loop containing nucleotide triphosphate hydrolases"/>
    <property type="match status" value="1"/>
</dbReference>
<dbReference type="Pfam" id="PF03704">
    <property type="entry name" value="BTAD"/>
    <property type="match status" value="1"/>
</dbReference>
<keyword evidence="2" id="KW-0902">Two-component regulatory system</keyword>
<accession>A0ABP3GX65</accession>
<evidence type="ECO:0000259" key="7">
    <source>
        <dbReference type="PROSITE" id="PS51755"/>
    </source>
</evidence>
<dbReference type="RefSeq" id="WP_344118774.1">
    <property type="nucleotide sequence ID" value="NZ_BAAABW010000018.1"/>
</dbReference>
<dbReference type="CDD" id="cd15831">
    <property type="entry name" value="BTAD"/>
    <property type="match status" value="1"/>
</dbReference>
<protein>
    <submittedName>
        <fullName evidence="8">Transcriptional regulator AfsR</fullName>
    </submittedName>
</protein>
<dbReference type="Proteomes" id="UP001500063">
    <property type="component" value="Unassembled WGS sequence"/>
</dbReference>
<dbReference type="InterPro" id="IPR036388">
    <property type="entry name" value="WH-like_DNA-bd_sf"/>
</dbReference>
<evidence type="ECO:0000256" key="3">
    <source>
        <dbReference type="ARBA" id="ARBA00023015"/>
    </source>
</evidence>
<comment type="caution">
    <text evidence="8">The sequence shown here is derived from an EMBL/GenBank/DDBJ whole genome shotgun (WGS) entry which is preliminary data.</text>
</comment>
<dbReference type="PRINTS" id="PR00364">
    <property type="entry name" value="DISEASERSIST"/>
</dbReference>
<name>A0ABP3GX65_9ACTN</name>
<proteinExistence type="inferred from homology"/>
<dbReference type="SUPFAM" id="SSF48452">
    <property type="entry name" value="TPR-like"/>
    <property type="match status" value="3"/>
</dbReference>
<keyword evidence="4 6" id="KW-0238">DNA-binding</keyword>
<comment type="similarity">
    <text evidence="1">Belongs to the AfsR/DnrI/RedD regulatory family.</text>
</comment>
<dbReference type="Pfam" id="PF00931">
    <property type="entry name" value="NB-ARC"/>
    <property type="match status" value="1"/>
</dbReference>
<evidence type="ECO:0000256" key="1">
    <source>
        <dbReference type="ARBA" id="ARBA00005820"/>
    </source>
</evidence>
<evidence type="ECO:0000313" key="8">
    <source>
        <dbReference type="EMBL" id="GAA0355126.1"/>
    </source>
</evidence>
<dbReference type="PANTHER" id="PTHR35807:SF1">
    <property type="entry name" value="TRANSCRIPTIONAL REGULATOR REDD"/>
    <property type="match status" value="1"/>
</dbReference>
<dbReference type="InterPro" id="IPR001867">
    <property type="entry name" value="OmpR/PhoB-type_DNA-bd"/>
</dbReference>
<dbReference type="InterPro" id="IPR002182">
    <property type="entry name" value="NB-ARC"/>
</dbReference>
<dbReference type="InterPro" id="IPR005158">
    <property type="entry name" value="BTAD"/>
</dbReference>
<keyword evidence="9" id="KW-1185">Reference proteome</keyword>
<dbReference type="InterPro" id="IPR019734">
    <property type="entry name" value="TPR_rpt"/>
</dbReference>
<dbReference type="Gene3D" id="1.10.10.10">
    <property type="entry name" value="Winged helix-like DNA-binding domain superfamily/Winged helix DNA-binding domain"/>
    <property type="match status" value="1"/>
</dbReference>
<evidence type="ECO:0000256" key="5">
    <source>
        <dbReference type="ARBA" id="ARBA00023163"/>
    </source>
</evidence>